<organism evidence="1 2">
    <name type="scientific">Eretmocerus hayati</name>
    <dbReference type="NCBI Taxonomy" id="131215"/>
    <lineage>
        <taxon>Eukaryota</taxon>
        <taxon>Metazoa</taxon>
        <taxon>Ecdysozoa</taxon>
        <taxon>Arthropoda</taxon>
        <taxon>Hexapoda</taxon>
        <taxon>Insecta</taxon>
        <taxon>Pterygota</taxon>
        <taxon>Neoptera</taxon>
        <taxon>Endopterygota</taxon>
        <taxon>Hymenoptera</taxon>
        <taxon>Apocrita</taxon>
        <taxon>Proctotrupomorpha</taxon>
        <taxon>Chalcidoidea</taxon>
        <taxon>Aphelinidae</taxon>
        <taxon>Aphelininae</taxon>
        <taxon>Eretmocerus</taxon>
    </lineage>
</organism>
<reference evidence="1" key="1">
    <citation type="submission" date="2023-04" db="EMBL/GenBank/DDBJ databases">
        <title>A chromosome-level genome assembly of the parasitoid wasp Eretmocerus hayati.</title>
        <authorList>
            <person name="Zhong Y."/>
            <person name="Liu S."/>
            <person name="Liu Y."/>
        </authorList>
    </citation>
    <scope>NUCLEOTIDE SEQUENCE</scope>
    <source>
        <strain evidence="1">ZJU_SS_LIU_2023</strain>
    </source>
</reference>
<evidence type="ECO:0000313" key="1">
    <source>
        <dbReference type="EMBL" id="KAJ8683612.1"/>
    </source>
</evidence>
<sequence>MCSSALVWITTAIIAQAVHSSAFVIEEDGIFQVSIWRNNKDYKCIGSIVSAYTIITTSSCTVVPYWQELTIYAGTETPATNGTAYRIETVESDPRYITNREGVKEFDMAVVNLIEPINLGVNKVYAIKMLDKGYPLTVDMVAEVSAFDKTSKPPYTELLETFVELYDYHKCDNELLHSYDGPNQICAGEPGVSLCYGELGAPLVIEDNGTKMLAGFASWATIDSWCLMADKDKQQMQGSSLNQMKKKEPGPIIFSSVPYFRDFILENGRFPPGSGNENNI</sequence>
<evidence type="ECO:0000313" key="2">
    <source>
        <dbReference type="Proteomes" id="UP001239111"/>
    </source>
</evidence>
<protein>
    <submittedName>
        <fullName evidence="1">Uncharacterized protein</fullName>
    </submittedName>
</protein>
<accession>A0ACC2PJI4</accession>
<gene>
    <name evidence="1" type="ORF">QAD02_019404</name>
</gene>
<comment type="caution">
    <text evidence="1">The sequence shown here is derived from an EMBL/GenBank/DDBJ whole genome shotgun (WGS) entry which is preliminary data.</text>
</comment>
<keyword evidence="2" id="KW-1185">Reference proteome</keyword>
<dbReference type="Proteomes" id="UP001239111">
    <property type="component" value="Chromosome 1"/>
</dbReference>
<dbReference type="EMBL" id="CM056741">
    <property type="protein sequence ID" value="KAJ8683612.1"/>
    <property type="molecule type" value="Genomic_DNA"/>
</dbReference>
<name>A0ACC2PJI4_9HYME</name>
<proteinExistence type="predicted"/>